<evidence type="ECO:0000259" key="4">
    <source>
        <dbReference type="PROSITE" id="PS51465"/>
    </source>
</evidence>
<dbReference type="SUPFAM" id="SSF100895">
    <property type="entry name" value="Kazal-type serine protease inhibitors"/>
    <property type="match status" value="1"/>
</dbReference>
<evidence type="ECO:0000313" key="5">
    <source>
        <dbReference type="EMBL" id="KAJ8336125.1"/>
    </source>
</evidence>
<reference evidence="5" key="1">
    <citation type="journal article" date="2023" name="Science">
        <title>Genome structures resolve the early diversification of teleost fishes.</title>
        <authorList>
            <person name="Parey E."/>
            <person name="Louis A."/>
            <person name="Montfort J."/>
            <person name="Bouchez O."/>
            <person name="Roques C."/>
            <person name="Iampietro C."/>
            <person name="Lluch J."/>
            <person name="Castinel A."/>
            <person name="Donnadieu C."/>
            <person name="Desvignes T."/>
            <person name="Floi Bucao C."/>
            <person name="Jouanno E."/>
            <person name="Wen M."/>
            <person name="Mejri S."/>
            <person name="Dirks R."/>
            <person name="Jansen H."/>
            <person name="Henkel C."/>
            <person name="Chen W.J."/>
            <person name="Zahm M."/>
            <person name="Cabau C."/>
            <person name="Klopp C."/>
            <person name="Thompson A.W."/>
            <person name="Robinson-Rechavi M."/>
            <person name="Braasch I."/>
            <person name="Lecointre G."/>
            <person name="Bobe J."/>
            <person name="Postlethwait J.H."/>
            <person name="Berthelot C."/>
            <person name="Roest Crollius H."/>
            <person name="Guiguen Y."/>
        </authorList>
    </citation>
    <scope>NUCLEOTIDE SEQUENCE</scope>
    <source>
        <strain evidence="5">WJC10195</strain>
    </source>
</reference>
<dbReference type="SMART" id="SM00280">
    <property type="entry name" value="KAZAL"/>
    <property type="match status" value="1"/>
</dbReference>
<dbReference type="InterPro" id="IPR011390">
    <property type="entry name" value="IGFBP_rP_mac25"/>
</dbReference>
<evidence type="ECO:0000256" key="1">
    <source>
        <dbReference type="ARBA" id="ARBA00004613"/>
    </source>
</evidence>
<dbReference type="PROSITE" id="PS51465">
    <property type="entry name" value="KAZAL_2"/>
    <property type="match status" value="1"/>
</dbReference>
<feature type="domain" description="Kazal-like" evidence="4">
    <location>
        <begin position="50"/>
        <end position="94"/>
    </location>
</feature>
<dbReference type="InterPro" id="IPR036058">
    <property type="entry name" value="Kazal_dom_sf"/>
</dbReference>
<keyword evidence="3" id="KW-0732">Signal</keyword>
<sequence length="151" mass="16428">MSLTVATAAWFVRRAKEAPVDAMRTYRVGTGSSVSIPRGKRLSKGVCQCRQSYKVCGSDGKTYGNVCRLKAVSRKALQRGFNVVTQAHKGPCDVASVAGSRQELIHVTGISAVHCMGQLWEWVQLSNTGDRNGFSFTVIWHPASRDPLEGS</sequence>
<keyword evidence="6" id="KW-1185">Reference proteome</keyword>
<dbReference type="PANTHER" id="PTHR14186">
    <property type="entry name" value="INSULIN-LIKE GROWTH FACTOR BINDING PROTEIN-RELATED"/>
    <property type="match status" value="1"/>
</dbReference>
<dbReference type="Pfam" id="PF07648">
    <property type="entry name" value="Kazal_2"/>
    <property type="match status" value="1"/>
</dbReference>
<dbReference type="PANTHER" id="PTHR14186:SF19">
    <property type="entry name" value="INSULIN-LIKE GROWTH FACTOR-BINDING PROTEIN 7"/>
    <property type="match status" value="1"/>
</dbReference>
<dbReference type="GO" id="GO:0005615">
    <property type="term" value="C:extracellular space"/>
    <property type="evidence" value="ECO:0007669"/>
    <property type="project" value="TreeGrafter"/>
</dbReference>
<organism evidence="5 6">
    <name type="scientific">Synaphobranchus kaupii</name>
    <name type="common">Kaup's arrowtooth eel</name>
    <dbReference type="NCBI Taxonomy" id="118154"/>
    <lineage>
        <taxon>Eukaryota</taxon>
        <taxon>Metazoa</taxon>
        <taxon>Chordata</taxon>
        <taxon>Craniata</taxon>
        <taxon>Vertebrata</taxon>
        <taxon>Euteleostomi</taxon>
        <taxon>Actinopterygii</taxon>
        <taxon>Neopterygii</taxon>
        <taxon>Teleostei</taxon>
        <taxon>Anguilliformes</taxon>
        <taxon>Synaphobranchidae</taxon>
        <taxon>Synaphobranchus</taxon>
    </lineage>
</organism>
<dbReference type="OrthoDB" id="4217619at2759"/>
<accession>A0A9Q1ECB0</accession>
<gene>
    <name evidence="5" type="ORF">SKAU_G00394680</name>
</gene>
<dbReference type="Gene3D" id="3.30.60.30">
    <property type="match status" value="1"/>
</dbReference>
<evidence type="ECO:0000256" key="2">
    <source>
        <dbReference type="ARBA" id="ARBA00022525"/>
    </source>
</evidence>
<protein>
    <recommendedName>
        <fullName evidence="4">Kazal-like domain-containing protein</fullName>
    </recommendedName>
</protein>
<dbReference type="Proteomes" id="UP001152622">
    <property type="component" value="Chromosome 20"/>
</dbReference>
<dbReference type="GO" id="GO:0005520">
    <property type="term" value="F:insulin-like growth factor binding"/>
    <property type="evidence" value="ECO:0007669"/>
    <property type="project" value="InterPro"/>
</dbReference>
<dbReference type="EMBL" id="JAINUF010000020">
    <property type="protein sequence ID" value="KAJ8336125.1"/>
    <property type="molecule type" value="Genomic_DNA"/>
</dbReference>
<name>A0A9Q1ECB0_SYNKA</name>
<proteinExistence type="predicted"/>
<evidence type="ECO:0000313" key="6">
    <source>
        <dbReference type="Proteomes" id="UP001152622"/>
    </source>
</evidence>
<dbReference type="GO" id="GO:0001558">
    <property type="term" value="P:regulation of cell growth"/>
    <property type="evidence" value="ECO:0007669"/>
    <property type="project" value="InterPro"/>
</dbReference>
<dbReference type="GO" id="GO:0009966">
    <property type="term" value="P:regulation of signal transduction"/>
    <property type="evidence" value="ECO:0007669"/>
    <property type="project" value="TreeGrafter"/>
</dbReference>
<evidence type="ECO:0000256" key="3">
    <source>
        <dbReference type="ARBA" id="ARBA00022729"/>
    </source>
</evidence>
<dbReference type="InterPro" id="IPR002350">
    <property type="entry name" value="Kazal_dom"/>
</dbReference>
<dbReference type="AlphaFoldDB" id="A0A9Q1ECB0"/>
<comment type="subcellular location">
    <subcellularLocation>
        <location evidence="1">Secreted</location>
    </subcellularLocation>
</comment>
<comment type="caution">
    <text evidence="5">The sequence shown here is derived from an EMBL/GenBank/DDBJ whole genome shotgun (WGS) entry which is preliminary data.</text>
</comment>
<keyword evidence="2" id="KW-0964">Secreted</keyword>
<dbReference type="CDD" id="cd00104">
    <property type="entry name" value="KAZAL_FS"/>
    <property type="match status" value="1"/>
</dbReference>